<dbReference type="AlphaFoldDB" id="A0A9Q8V8Y1"/>
<accession>A0A9Q8V8Y1</accession>
<feature type="compositionally biased region" description="Polar residues" evidence="1">
    <location>
        <begin position="270"/>
        <end position="292"/>
    </location>
</feature>
<dbReference type="RefSeq" id="XP_047839567.1">
    <property type="nucleotide sequence ID" value="XM_047983595.1"/>
</dbReference>
<evidence type="ECO:0000259" key="2">
    <source>
        <dbReference type="Pfam" id="PF12898"/>
    </source>
</evidence>
<dbReference type="Pfam" id="PF12898">
    <property type="entry name" value="Stc1"/>
    <property type="match status" value="1"/>
</dbReference>
<feature type="compositionally biased region" description="Polar residues" evidence="1">
    <location>
        <begin position="241"/>
        <end position="252"/>
    </location>
</feature>
<feature type="region of interest" description="Disordered" evidence="1">
    <location>
        <begin position="182"/>
        <end position="253"/>
    </location>
</feature>
<dbReference type="OrthoDB" id="3514033at2759"/>
<feature type="region of interest" description="Disordered" evidence="1">
    <location>
        <begin position="354"/>
        <end position="393"/>
    </location>
</feature>
<name>A0A9Q8V8Y1_9HYPO</name>
<sequence>MAGPKSESSAKTGMTYSHGARFKCKVGGEWRPITEFSKNQRKLIEHQIGRGGRVDTTNSGMTCRHHTSSTVRELRCELCQLIKPEDEFSTNSKKSEDNLCRRCVAWGETQEPEVTPFALETGHISVEEDKKEVWRKGYWDSSDFFIGANPQAPLLDMDTLGLSHLSKEEMERARSAIMRKANQGQIGVHGRDTPADSNSATPSRVRSQAAALPPHLDRARGTGATNTEMDGASVKTAGSRAPSNDTAQNSQAAPLACNIPPHLRSRINPAPSTAAPSVSGGQPASTVSTATTVRDERQRKQEANQMVFNAWGPDGRRRTAVKNPTVASTMDQNSVANGAPELDDDDNDGWQVATGGKGNRGKGNWHKAPRMPQSEMGTKTRFPHISARHVDPKVDEQLRAKYCHSDDSDY</sequence>
<keyword evidence="4" id="KW-1185">Reference proteome</keyword>
<dbReference type="Proteomes" id="UP000829364">
    <property type="component" value="Chromosome 2"/>
</dbReference>
<protein>
    <recommendedName>
        <fullName evidence="2">Stc1 domain-containing protein</fullName>
    </recommendedName>
</protein>
<organism evidence="3 4">
    <name type="scientific">Purpureocillium takamizusanense</name>
    <dbReference type="NCBI Taxonomy" id="2060973"/>
    <lineage>
        <taxon>Eukaryota</taxon>
        <taxon>Fungi</taxon>
        <taxon>Dikarya</taxon>
        <taxon>Ascomycota</taxon>
        <taxon>Pezizomycotina</taxon>
        <taxon>Sordariomycetes</taxon>
        <taxon>Hypocreomycetidae</taxon>
        <taxon>Hypocreales</taxon>
        <taxon>Ophiocordycipitaceae</taxon>
        <taxon>Purpureocillium</taxon>
    </lineage>
</organism>
<feature type="domain" description="Stc1" evidence="2">
    <location>
        <begin position="23"/>
        <end position="104"/>
    </location>
</feature>
<reference evidence="3" key="1">
    <citation type="submission" date="2021-11" db="EMBL/GenBank/DDBJ databases">
        <title>Purpureocillium_takamizusanense_genome.</title>
        <authorList>
            <person name="Nguyen N.-H."/>
        </authorList>
    </citation>
    <scope>NUCLEOTIDE SEQUENCE</scope>
    <source>
        <strain evidence="3">PT3</strain>
    </source>
</reference>
<feature type="compositionally biased region" description="Polar residues" evidence="1">
    <location>
        <begin position="195"/>
        <end position="206"/>
    </location>
</feature>
<feature type="compositionally biased region" description="Basic residues" evidence="1">
    <location>
        <begin position="359"/>
        <end position="369"/>
    </location>
</feature>
<evidence type="ECO:0000313" key="4">
    <source>
        <dbReference type="Proteomes" id="UP000829364"/>
    </source>
</evidence>
<dbReference type="GeneID" id="72064519"/>
<dbReference type="EMBL" id="CP086355">
    <property type="protein sequence ID" value="UNI16086.1"/>
    <property type="molecule type" value="Genomic_DNA"/>
</dbReference>
<gene>
    <name evidence="3" type="ORF">JDV02_002558</name>
</gene>
<proteinExistence type="predicted"/>
<evidence type="ECO:0000313" key="3">
    <source>
        <dbReference type="EMBL" id="UNI16086.1"/>
    </source>
</evidence>
<feature type="region of interest" description="Disordered" evidence="1">
    <location>
        <begin position="268"/>
        <end position="299"/>
    </location>
</feature>
<dbReference type="InterPro" id="IPR024630">
    <property type="entry name" value="Stc1"/>
</dbReference>
<dbReference type="KEGG" id="ptkz:JDV02_002558"/>
<evidence type="ECO:0000256" key="1">
    <source>
        <dbReference type="SAM" id="MobiDB-lite"/>
    </source>
</evidence>